<dbReference type="STRING" id="1841861.GCA_900157365_04831"/>
<accession>A0A2U3P3W4</accession>
<name>A0A2U3P3W4_9MYCO</name>
<proteinExistence type="predicted"/>
<evidence type="ECO:0000313" key="1">
    <source>
        <dbReference type="EMBL" id="SPM38451.1"/>
    </source>
</evidence>
<dbReference type="Proteomes" id="UP000240424">
    <property type="component" value="Unassembled WGS sequence"/>
</dbReference>
<dbReference type="SUPFAM" id="SSF52777">
    <property type="entry name" value="CoA-dependent acyltransferases"/>
    <property type="match status" value="1"/>
</dbReference>
<reference evidence="1 2" key="1">
    <citation type="submission" date="2017-01" db="EMBL/GenBank/DDBJ databases">
        <authorList>
            <consortium name="Urmite Genomes"/>
        </authorList>
    </citation>
    <scope>NUCLEOTIDE SEQUENCE [LARGE SCALE GENOMIC DNA]</scope>
    <source>
        <strain evidence="1 2">AB215</strain>
    </source>
</reference>
<dbReference type="EMBL" id="FUEZ01000003">
    <property type="protein sequence ID" value="SPM38451.1"/>
    <property type="molecule type" value="Genomic_DNA"/>
</dbReference>
<dbReference type="AlphaFoldDB" id="A0A2U3P3W4"/>
<evidence type="ECO:0000313" key="2">
    <source>
        <dbReference type="Proteomes" id="UP000240424"/>
    </source>
</evidence>
<organism evidence="1 2">
    <name type="scientific">Mycobacterium numidiamassiliense</name>
    <dbReference type="NCBI Taxonomy" id="1841861"/>
    <lineage>
        <taxon>Bacteria</taxon>
        <taxon>Bacillati</taxon>
        <taxon>Actinomycetota</taxon>
        <taxon>Actinomycetes</taxon>
        <taxon>Mycobacteriales</taxon>
        <taxon>Mycobacteriaceae</taxon>
        <taxon>Mycobacterium</taxon>
    </lineage>
</organism>
<dbReference type="Gene3D" id="3.30.559.10">
    <property type="entry name" value="Chloramphenicol acetyltransferase-like domain"/>
    <property type="match status" value="1"/>
</dbReference>
<evidence type="ECO:0008006" key="3">
    <source>
        <dbReference type="Google" id="ProtNLM"/>
    </source>
</evidence>
<protein>
    <recommendedName>
        <fullName evidence="3">Condensation domain-containing protein</fullName>
    </recommendedName>
</protein>
<feature type="non-terminal residue" evidence="1">
    <location>
        <position position="1"/>
    </location>
</feature>
<keyword evidence="2" id="KW-1185">Reference proteome</keyword>
<sequence>VTNYLALTELPRLNDVDLWFQTQVLIADSRVDQMRIRVAVESVFAAHPGLGTMFEPFCEKWMTRPGGGWGWAVEPPGVSVPDVISRHRASFDMSTGRLFAVSLLPGDPDRVVLTASYLGADPVSWRAIVDELTTAYQGGVLTPAM</sequence>
<gene>
    <name evidence="1" type="ORF">MNAB215_628</name>
</gene>
<dbReference type="InterPro" id="IPR023213">
    <property type="entry name" value="CAT-like_dom_sf"/>
</dbReference>